<reference evidence="1" key="1">
    <citation type="submission" date="2023-06" db="EMBL/GenBank/DDBJ databases">
        <authorList>
            <consortium name="Lawrence Berkeley National Laboratory"/>
            <person name="Ahrendt S."/>
            <person name="Sahu N."/>
            <person name="Indic B."/>
            <person name="Wong-Bajracharya J."/>
            <person name="Merenyi Z."/>
            <person name="Ke H.-M."/>
            <person name="Monk M."/>
            <person name="Kocsube S."/>
            <person name="Drula E."/>
            <person name="Lipzen A."/>
            <person name="Balint B."/>
            <person name="Henrissat B."/>
            <person name="Andreopoulos B."/>
            <person name="Martin F.M."/>
            <person name="Harder C.B."/>
            <person name="Rigling D."/>
            <person name="Ford K.L."/>
            <person name="Foster G.D."/>
            <person name="Pangilinan J."/>
            <person name="Papanicolaou A."/>
            <person name="Barry K."/>
            <person name="LaButti K."/>
            <person name="Viragh M."/>
            <person name="Koriabine M."/>
            <person name="Yan M."/>
            <person name="Riley R."/>
            <person name="Champramary S."/>
            <person name="Plett K.L."/>
            <person name="Tsai I.J."/>
            <person name="Slot J."/>
            <person name="Sipos G."/>
            <person name="Plett J."/>
            <person name="Nagy L.G."/>
            <person name="Grigoriev I.V."/>
        </authorList>
    </citation>
    <scope>NUCLEOTIDE SEQUENCE</scope>
    <source>
        <strain evidence="1">FPL87.14</strain>
    </source>
</reference>
<dbReference type="Proteomes" id="UP001175226">
    <property type="component" value="Unassembled WGS sequence"/>
</dbReference>
<comment type="caution">
    <text evidence="1">The sequence shown here is derived from an EMBL/GenBank/DDBJ whole genome shotgun (WGS) entry which is preliminary data.</text>
</comment>
<accession>A0AA39J1G3</accession>
<gene>
    <name evidence="1" type="ORF">EV421DRAFT_2062902</name>
</gene>
<keyword evidence="2" id="KW-1185">Reference proteome</keyword>
<dbReference type="EMBL" id="JAUEPT010000077">
    <property type="protein sequence ID" value="KAK0433754.1"/>
    <property type="molecule type" value="Genomic_DNA"/>
</dbReference>
<evidence type="ECO:0000313" key="1">
    <source>
        <dbReference type="EMBL" id="KAK0433754.1"/>
    </source>
</evidence>
<name>A0AA39J1G3_9AGAR</name>
<sequence>MMGRPESQEAILHLSISSTGSVGPVFEVVPEVSSSGIIGESSDGFGGPGDFEFRILAKSLRCYEVISAFTEIGKAESSIAVPNQRIYAGAKPVIPSSLADTPCATLGIQGVLDHLNAILRTSHNDNTPSLTSLLEDYIEKNYDFGMAYSRLRPVWKTNNRSSIKDELRTREDEDHEKRQKALVGNRIVNPWLPPRRVWDLCSNRVVPYWVAGKWPIPISHAWVDERNRVDVWAPINGYKWPVPIPKDANLDLIRIEMLNMGLEYTWLDVLCLRQAGGPRDNIRAEEWMLDVPTIGEVYLAVTVVIYFSGLGRAFSLEDGDLDSDRCWFRRAWTLQEVGLAERVIAGDMPDGPMHAQLIDEDGNYETGILTRFHKQWKSSRNEGNIFLALADMRNRVSTNPVDRVSGLAFRLGPNTLPAYHESESLEDAWTALVNSMLPYRRGTFLFKYPEVGQGFKKWRPTWEQVMTKPLPAILLDCHERVNRDDEMDEDWHEGPCLEKGFVCGLAVGSTDLVDRHGELAVEDVDGTVHRFKIVATHLFPIPEETYMLLGTKPWSPDGIIRDPQYWAVGRWLPADGFEKISVFSIRDVDEIKRLKNLGLTKESRSPVL</sequence>
<organism evidence="1 2">
    <name type="scientific">Armillaria borealis</name>
    <dbReference type="NCBI Taxonomy" id="47425"/>
    <lineage>
        <taxon>Eukaryota</taxon>
        <taxon>Fungi</taxon>
        <taxon>Dikarya</taxon>
        <taxon>Basidiomycota</taxon>
        <taxon>Agaricomycotina</taxon>
        <taxon>Agaricomycetes</taxon>
        <taxon>Agaricomycetidae</taxon>
        <taxon>Agaricales</taxon>
        <taxon>Marasmiineae</taxon>
        <taxon>Physalacriaceae</taxon>
        <taxon>Armillaria</taxon>
    </lineage>
</organism>
<dbReference type="AlphaFoldDB" id="A0AA39J1G3"/>
<protein>
    <recommendedName>
        <fullName evidence="3">Heterokaryon incompatibility domain-containing protein</fullName>
    </recommendedName>
</protein>
<proteinExistence type="predicted"/>
<evidence type="ECO:0008006" key="3">
    <source>
        <dbReference type="Google" id="ProtNLM"/>
    </source>
</evidence>
<evidence type="ECO:0000313" key="2">
    <source>
        <dbReference type="Proteomes" id="UP001175226"/>
    </source>
</evidence>